<evidence type="ECO:0000256" key="2">
    <source>
        <dbReference type="SAM" id="SignalP"/>
    </source>
</evidence>
<comment type="caution">
    <text evidence="3">The sequence shown here is derived from an EMBL/GenBank/DDBJ whole genome shotgun (WGS) entry which is preliminary data.</text>
</comment>
<evidence type="ECO:0000256" key="1">
    <source>
        <dbReference type="SAM" id="MobiDB-lite"/>
    </source>
</evidence>
<protein>
    <recommendedName>
        <fullName evidence="5">Basic secretory peptidase family protein</fullName>
    </recommendedName>
</protein>
<feature type="chain" id="PRO_5022232882" description="Basic secretory peptidase family protein" evidence="2">
    <location>
        <begin position="30"/>
        <end position="493"/>
    </location>
</feature>
<feature type="region of interest" description="Disordered" evidence="1">
    <location>
        <begin position="33"/>
        <end position="57"/>
    </location>
</feature>
<feature type="region of interest" description="Disordered" evidence="1">
    <location>
        <begin position="150"/>
        <end position="173"/>
    </location>
</feature>
<proteinExistence type="predicted"/>
<evidence type="ECO:0008006" key="5">
    <source>
        <dbReference type="Google" id="ProtNLM"/>
    </source>
</evidence>
<sequence length="493" mass="50779">MACHHDEVSRLRLVLPALAAAVLAVPALASCTASSSANTGPGTVDRASTGSTASARASSAGVDEVTALVKDRFGAVTKGDRTAWLAALAPDVGDAARTTQGRIFDRMRAMGVTDLRVVSIAVPGPPSATTSATPMSAAATSTTATSTAAASTAATSTTPTSTAATSTAATSTTAANDIRARLTATYRLGGFDTSPRTFVVDLALEADPRASNGATGAGPTPRLRSWDPAERLQPWDLAGLRVRRTADALLLVVGPQARLDELDRHVRAAARNVSAVWGRSEPSVWVAPGTDDDAARLLGRTAAAMTRVAAVTDGPLEPGESAGADRIVVAPTPWSGLSGVGRDVVLTHELTHASVRATTTRSVPDWLAEGFAELVAYRTVTLPERQVVAPALDLVRTQGLPTALPTDAAFDPATGRLEAAYGLALLAVRELADRKGMPGLVRLYREAAGGLPAPTASLGDPEAVTDLALERAGTDRATLVRQWRSRIASLTAQ</sequence>
<keyword evidence="2" id="KW-0732">Signal</keyword>
<feature type="signal peptide" evidence="2">
    <location>
        <begin position="1"/>
        <end position="29"/>
    </location>
</feature>
<gene>
    <name evidence="3" type="ORF">FHX52_0665</name>
</gene>
<feature type="compositionally biased region" description="Low complexity" evidence="1">
    <location>
        <begin position="46"/>
        <end position="57"/>
    </location>
</feature>
<evidence type="ECO:0000313" key="3">
    <source>
        <dbReference type="EMBL" id="TQN47562.1"/>
    </source>
</evidence>
<name>A0A543PU10_9MICO</name>
<dbReference type="AlphaFoldDB" id="A0A543PU10"/>
<dbReference type="Proteomes" id="UP000320085">
    <property type="component" value="Unassembled WGS sequence"/>
</dbReference>
<reference evidence="3 4" key="1">
    <citation type="submission" date="2019-06" db="EMBL/GenBank/DDBJ databases">
        <title>Sequencing the genomes of 1000 actinobacteria strains.</title>
        <authorList>
            <person name="Klenk H.-P."/>
        </authorList>
    </citation>
    <scope>NUCLEOTIDE SEQUENCE [LARGE SCALE GENOMIC DNA]</scope>
    <source>
        <strain evidence="3 4">DSM 21776</strain>
    </source>
</reference>
<accession>A0A543PU10</accession>
<dbReference type="EMBL" id="VFQF01000001">
    <property type="protein sequence ID" value="TQN47562.1"/>
    <property type="molecule type" value="Genomic_DNA"/>
</dbReference>
<organism evidence="3 4">
    <name type="scientific">Humibacillus xanthopallidus</name>
    <dbReference type="NCBI Taxonomy" id="412689"/>
    <lineage>
        <taxon>Bacteria</taxon>
        <taxon>Bacillati</taxon>
        <taxon>Actinomycetota</taxon>
        <taxon>Actinomycetes</taxon>
        <taxon>Micrococcales</taxon>
        <taxon>Intrasporangiaceae</taxon>
        <taxon>Humibacillus</taxon>
    </lineage>
</organism>
<evidence type="ECO:0000313" key="4">
    <source>
        <dbReference type="Proteomes" id="UP000320085"/>
    </source>
</evidence>